<dbReference type="AlphaFoldDB" id="A0AAJ2SIQ6"/>
<evidence type="ECO:0000313" key="4">
    <source>
        <dbReference type="Proteomes" id="UP001270053"/>
    </source>
</evidence>
<feature type="transmembrane region" description="Helical" evidence="1">
    <location>
        <begin position="185"/>
        <end position="205"/>
    </location>
</feature>
<proteinExistence type="predicted"/>
<sequence>MPMSNTTFEDYKIAVKNKYEEEKDGRYFTYLSAPTRAKLRDLCWEIFEKPNVHQDDLTVFNTFLGLPFSINTKNKFKEQKDKFRPIETFFKGETDPTNVDAVNLAAILLDFTPRPYAKFRTSNREDENKEINRFYNSELVVKKEQPLEVLSELKEVKPARVNTPINLFISFKKKCCETLLKKSKGTIISVALIFCLISAVIYFAFFKKDCMQWSGDHYERVDCNLKVEGLVELNSVVPFDKSTFELKKINLSDTTICFKNGEAIIWYAKTANGVDFFNTHGRHPENNNPLRPVTQYILNKYGKH</sequence>
<dbReference type="Proteomes" id="UP001270053">
    <property type="component" value="Unassembled WGS sequence"/>
</dbReference>
<dbReference type="EMBL" id="JAWXVG010000007">
    <property type="protein sequence ID" value="MDX6183444.1"/>
    <property type="molecule type" value="Genomic_DNA"/>
</dbReference>
<keyword evidence="1" id="KW-0812">Transmembrane</keyword>
<protein>
    <submittedName>
        <fullName evidence="3">Uncharacterized protein</fullName>
    </submittedName>
</protein>
<comment type="caution">
    <text evidence="3">The sequence shown here is derived from an EMBL/GenBank/DDBJ whole genome shotgun (WGS) entry which is preliminary data.</text>
</comment>
<evidence type="ECO:0000256" key="1">
    <source>
        <dbReference type="SAM" id="Phobius"/>
    </source>
</evidence>
<evidence type="ECO:0000313" key="5">
    <source>
        <dbReference type="Proteomes" id="UP001278738"/>
    </source>
</evidence>
<keyword evidence="1" id="KW-0472">Membrane</keyword>
<evidence type="ECO:0000313" key="2">
    <source>
        <dbReference type="EMBL" id="MDX6183444.1"/>
    </source>
</evidence>
<evidence type="ECO:0000313" key="3">
    <source>
        <dbReference type="EMBL" id="MDX6186728.1"/>
    </source>
</evidence>
<reference evidence="3 5" key="1">
    <citation type="submission" date="2023-11" db="EMBL/GenBank/DDBJ databases">
        <title>Unpublished Manusciprt.</title>
        <authorList>
            <person name="Saticioglu I.B."/>
            <person name="Ay H."/>
            <person name="Ajmi N."/>
            <person name="Altun S."/>
            <person name="Duman M."/>
        </authorList>
    </citation>
    <scope>NUCLEOTIDE SEQUENCE</scope>
    <source>
        <strain evidence="2 5">Fl-33</strain>
        <strain evidence="3">Fl-77</strain>
    </source>
</reference>
<gene>
    <name evidence="2" type="ORF">SGQ18_14870</name>
    <name evidence="3" type="ORF">SGQ44_13245</name>
</gene>
<dbReference type="RefSeq" id="WP_229974598.1">
    <property type="nucleotide sequence ID" value="NZ_CP087133.1"/>
</dbReference>
<dbReference type="EMBL" id="JAWXVH010000006">
    <property type="protein sequence ID" value="MDX6186728.1"/>
    <property type="molecule type" value="Genomic_DNA"/>
</dbReference>
<accession>A0AAJ2SIQ6</accession>
<keyword evidence="5" id="KW-1185">Reference proteome</keyword>
<dbReference type="Proteomes" id="UP001278738">
    <property type="component" value="Unassembled WGS sequence"/>
</dbReference>
<name>A0AAJ2SIQ6_9FLAO</name>
<keyword evidence="1" id="KW-1133">Transmembrane helix</keyword>
<organism evidence="3 4">
    <name type="scientific">Flavobacterium flavipigmentatum</name>
    <dbReference type="NCBI Taxonomy" id="2893884"/>
    <lineage>
        <taxon>Bacteria</taxon>
        <taxon>Pseudomonadati</taxon>
        <taxon>Bacteroidota</taxon>
        <taxon>Flavobacteriia</taxon>
        <taxon>Flavobacteriales</taxon>
        <taxon>Flavobacteriaceae</taxon>
        <taxon>Flavobacterium</taxon>
    </lineage>
</organism>